<evidence type="ECO:0000313" key="3">
    <source>
        <dbReference type="Proteomes" id="UP000010798"/>
    </source>
</evidence>
<feature type="region of interest" description="Disordered" evidence="1">
    <location>
        <begin position="293"/>
        <end position="323"/>
    </location>
</feature>
<protein>
    <recommendedName>
        <fullName evidence="4">Lipoprotein</fullName>
    </recommendedName>
</protein>
<evidence type="ECO:0000256" key="1">
    <source>
        <dbReference type="SAM" id="MobiDB-lite"/>
    </source>
</evidence>
<proteinExistence type="predicted"/>
<dbReference type="EMBL" id="CP003364">
    <property type="protein sequence ID" value="AGA25772.1"/>
    <property type="molecule type" value="Genomic_DNA"/>
</dbReference>
<dbReference type="eggNOG" id="ENOG5032YN0">
    <property type="taxonomic scope" value="Bacteria"/>
</dbReference>
<evidence type="ECO:0000313" key="2">
    <source>
        <dbReference type="EMBL" id="AGA25772.1"/>
    </source>
</evidence>
<accession>L0D944</accession>
<keyword evidence="3" id="KW-1185">Reference proteome</keyword>
<dbReference type="OrthoDB" id="279598at2"/>
<reference evidence="2 3" key="1">
    <citation type="submission" date="2012-02" db="EMBL/GenBank/DDBJ databases">
        <title>Complete sequence of chromosome of Singulisphaera acidiphila DSM 18658.</title>
        <authorList>
            <consortium name="US DOE Joint Genome Institute (JGI-PGF)"/>
            <person name="Lucas S."/>
            <person name="Copeland A."/>
            <person name="Lapidus A."/>
            <person name="Glavina del Rio T."/>
            <person name="Dalin E."/>
            <person name="Tice H."/>
            <person name="Bruce D."/>
            <person name="Goodwin L."/>
            <person name="Pitluck S."/>
            <person name="Peters L."/>
            <person name="Ovchinnikova G."/>
            <person name="Chertkov O."/>
            <person name="Kyrpides N."/>
            <person name="Mavromatis K."/>
            <person name="Ivanova N."/>
            <person name="Brettin T."/>
            <person name="Detter J.C."/>
            <person name="Han C."/>
            <person name="Larimer F."/>
            <person name="Land M."/>
            <person name="Hauser L."/>
            <person name="Markowitz V."/>
            <person name="Cheng J.-F."/>
            <person name="Hugenholtz P."/>
            <person name="Woyke T."/>
            <person name="Wu D."/>
            <person name="Tindall B."/>
            <person name="Pomrenke H."/>
            <person name="Brambilla E."/>
            <person name="Klenk H.-P."/>
            <person name="Eisen J.A."/>
        </authorList>
    </citation>
    <scope>NUCLEOTIDE SEQUENCE [LARGE SCALE GENOMIC DNA]</scope>
    <source>
        <strain evidence="3">ATCC BAA-1392 / DSM 18658 / VKM B-2454 / MOB10</strain>
    </source>
</reference>
<feature type="compositionally biased region" description="Polar residues" evidence="1">
    <location>
        <begin position="297"/>
        <end position="307"/>
    </location>
</feature>
<evidence type="ECO:0008006" key="4">
    <source>
        <dbReference type="Google" id="ProtNLM"/>
    </source>
</evidence>
<dbReference type="KEGG" id="saci:Sinac_1389"/>
<dbReference type="AlphaFoldDB" id="L0D944"/>
<gene>
    <name evidence="2" type="ordered locus">Sinac_1389</name>
</gene>
<dbReference type="HOGENOM" id="CLU_717457_0_0_0"/>
<feature type="compositionally biased region" description="Polar residues" evidence="1">
    <location>
        <begin position="375"/>
        <end position="385"/>
    </location>
</feature>
<dbReference type="RefSeq" id="WP_015244946.1">
    <property type="nucleotide sequence ID" value="NC_019892.1"/>
</dbReference>
<feature type="region of interest" description="Disordered" evidence="1">
    <location>
        <begin position="349"/>
        <end position="385"/>
    </location>
</feature>
<sequence>MRYARPVTLATLLLVVQAGCRTAGVDNLARQAPVAVKPQIDAQTLLTEHNRNAERIEKISARPSLTVSTGRRSGGANGYLALERPRNFRLEVNSTAGAVADIGSNDEKFWFWTKDNQEKKVFYCDYDESGKTPLSPATLQPEWIVEALGLRVISDSEAAGCKVTQGKEPDTLVLTHRPVRAGGDTVTRVTILSASTHRVKEHQLFAGDAKTLIARAVIEDYLKVPDGSHPDETVYLPKKMKLEWMADRHNPLNLGVNFAQGSTKVNEEFPADRYAALFVEDPRQGYERENLAAGIKPQQSQGPTTLRETLPAPPTGVKLGVPEPAPLGVDGAMRTELDPVALSATRTSLRDDLLGPALPTAPEPSFAKPEVSSGWRASNSSFERY</sequence>
<organism evidence="2 3">
    <name type="scientific">Singulisphaera acidiphila (strain ATCC BAA-1392 / DSM 18658 / VKM B-2454 / MOB10)</name>
    <dbReference type="NCBI Taxonomy" id="886293"/>
    <lineage>
        <taxon>Bacteria</taxon>
        <taxon>Pseudomonadati</taxon>
        <taxon>Planctomycetota</taxon>
        <taxon>Planctomycetia</taxon>
        <taxon>Isosphaerales</taxon>
        <taxon>Isosphaeraceae</taxon>
        <taxon>Singulisphaera</taxon>
    </lineage>
</organism>
<name>L0D944_SINAD</name>
<dbReference type="Proteomes" id="UP000010798">
    <property type="component" value="Chromosome"/>
</dbReference>